<keyword evidence="3" id="KW-1003">Cell membrane</keyword>
<dbReference type="Proteomes" id="UP001304650">
    <property type="component" value="Chromosome"/>
</dbReference>
<feature type="transmembrane region" description="Helical" evidence="7">
    <location>
        <begin position="104"/>
        <end position="123"/>
    </location>
</feature>
<comment type="similarity">
    <text evidence="7">Belongs to the binding-protein-dependent transport system permease family.</text>
</comment>
<feature type="transmembrane region" description="Helical" evidence="7">
    <location>
        <begin position="7"/>
        <end position="25"/>
    </location>
</feature>
<evidence type="ECO:0000256" key="1">
    <source>
        <dbReference type="ARBA" id="ARBA00004651"/>
    </source>
</evidence>
<feature type="transmembrane region" description="Helical" evidence="7">
    <location>
        <begin position="237"/>
        <end position="258"/>
    </location>
</feature>
<dbReference type="Pfam" id="PF00528">
    <property type="entry name" value="BPD_transp_1"/>
    <property type="match status" value="1"/>
</dbReference>
<feature type="transmembrane region" description="Helical" evidence="7">
    <location>
        <begin position="176"/>
        <end position="201"/>
    </location>
</feature>
<evidence type="ECO:0000256" key="6">
    <source>
        <dbReference type="ARBA" id="ARBA00023136"/>
    </source>
</evidence>
<keyword evidence="4 7" id="KW-0812">Transmembrane</keyword>
<accession>A0AA96RII8</accession>
<evidence type="ECO:0000256" key="4">
    <source>
        <dbReference type="ARBA" id="ARBA00022692"/>
    </source>
</evidence>
<dbReference type="PANTHER" id="PTHR43744">
    <property type="entry name" value="ABC TRANSPORTER PERMEASE PROTEIN MG189-RELATED-RELATED"/>
    <property type="match status" value="1"/>
</dbReference>
<feature type="transmembrane region" description="Helical" evidence="7">
    <location>
        <begin position="135"/>
        <end position="155"/>
    </location>
</feature>
<keyword evidence="5 7" id="KW-1133">Transmembrane helix</keyword>
<dbReference type="GO" id="GO:0055085">
    <property type="term" value="P:transmembrane transport"/>
    <property type="evidence" value="ECO:0007669"/>
    <property type="project" value="InterPro"/>
</dbReference>
<comment type="subcellular location">
    <subcellularLocation>
        <location evidence="1 7">Cell membrane</location>
        <topology evidence="1 7">Multi-pass membrane protein</topology>
    </subcellularLocation>
</comment>
<dbReference type="SUPFAM" id="SSF161098">
    <property type="entry name" value="MetI-like"/>
    <property type="match status" value="1"/>
</dbReference>
<reference evidence="9" key="1">
    <citation type="submission" date="2022-02" db="EMBL/GenBank/DDBJ databases">
        <title>Paenibacillus sp. MBLB1832 Whole Genome Shotgun Sequencing.</title>
        <authorList>
            <person name="Hwang C.Y."/>
            <person name="Cho E.-S."/>
            <person name="Seo M.-J."/>
        </authorList>
    </citation>
    <scope>NUCLEOTIDE SEQUENCE</scope>
    <source>
        <strain evidence="9">MBLB1832</strain>
    </source>
</reference>
<organism evidence="9 10">
    <name type="scientific">Paenibacillus roseopurpureus</name>
    <dbReference type="NCBI Taxonomy" id="2918901"/>
    <lineage>
        <taxon>Bacteria</taxon>
        <taxon>Bacillati</taxon>
        <taxon>Bacillota</taxon>
        <taxon>Bacilli</taxon>
        <taxon>Bacillales</taxon>
        <taxon>Paenibacillaceae</taxon>
        <taxon>Paenibacillus</taxon>
    </lineage>
</organism>
<evidence type="ECO:0000313" key="9">
    <source>
        <dbReference type="EMBL" id="WNR42860.1"/>
    </source>
</evidence>
<keyword evidence="2 7" id="KW-0813">Transport</keyword>
<dbReference type="InterPro" id="IPR035906">
    <property type="entry name" value="MetI-like_sf"/>
</dbReference>
<gene>
    <name evidence="9" type="ORF">MJB10_17260</name>
</gene>
<dbReference type="KEGG" id="proo:MJB10_17260"/>
<dbReference type="RefSeq" id="WP_314796653.1">
    <property type="nucleotide sequence ID" value="NZ_CP130319.1"/>
</dbReference>
<dbReference type="CDD" id="cd06261">
    <property type="entry name" value="TM_PBP2"/>
    <property type="match status" value="1"/>
</dbReference>
<keyword evidence="10" id="KW-1185">Reference proteome</keyword>
<evidence type="ECO:0000256" key="5">
    <source>
        <dbReference type="ARBA" id="ARBA00022989"/>
    </source>
</evidence>
<dbReference type="EMBL" id="CP130319">
    <property type="protein sequence ID" value="WNR42860.1"/>
    <property type="molecule type" value="Genomic_DNA"/>
</dbReference>
<dbReference type="PROSITE" id="PS50928">
    <property type="entry name" value="ABC_TM1"/>
    <property type="match status" value="1"/>
</dbReference>
<evidence type="ECO:0000256" key="3">
    <source>
        <dbReference type="ARBA" id="ARBA00022475"/>
    </source>
</evidence>
<keyword evidence="6 7" id="KW-0472">Membrane</keyword>
<dbReference type="PANTHER" id="PTHR43744:SF8">
    <property type="entry name" value="SN-GLYCEROL-3-PHOSPHATE TRANSPORT SYSTEM PERMEASE PROTEIN UGPE"/>
    <property type="match status" value="1"/>
</dbReference>
<protein>
    <submittedName>
        <fullName evidence="9">Carbohydrate ABC transporter permease</fullName>
    </submittedName>
</protein>
<feature type="domain" description="ABC transmembrane type-1" evidence="8">
    <location>
        <begin position="67"/>
        <end position="258"/>
    </location>
</feature>
<sequence length="273" mass="30272">MKRIYTLAIYIFFLCTTAIFLYPIYFPIASSMKGNTEIFSSPFALPTLFKFENYLQAWQVAKIGLDFRNSMLLSTGTVVLCLLVSSMGAYILSRFRFRIKSLIYVYFLIGMMIPIQSTILPLTYIIGKLQWTDNYLVIVLLFVTTNLPIAIFILTGFMSQIPTTLEESGIMDGAGILTIFSTIIIPLSTPAIATVSIFVFLQSWNDLLIPLIFIHKPNLQSISLGLLSFKGQYGTEYGALMAAMVISIVPPLAVYMAAQEKVQSGLTAGAVKG</sequence>
<name>A0AA96RII8_9BACL</name>
<dbReference type="GO" id="GO:0005886">
    <property type="term" value="C:plasma membrane"/>
    <property type="evidence" value="ECO:0007669"/>
    <property type="project" value="UniProtKB-SubCell"/>
</dbReference>
<feature type="transmembrane region" description="Helical" evidence="7">
    <location>
        <begin position="71"/>
        <end position="92"/>
    </location>
</feature>
<evidence type="ECO:0000313" key="10">
    <source>
        <dbReference type="Proteomes" id="UP001304650"/>
    </source>
</evidence>
<proteinExistence type="inferred from homology"/>
<dbReference type="Gene3D" id="1.10.3720.10">
    <property type="entry name" value="MetI-like"/>
    <property type="match status" value="1"/>
</dbReference>
<evidence type="ECO:0000256" key="7">
    <source>
        <dbReference type="RuleBase" id="RU363032"/>
    </source>
</evidence>
<dbReference type="InterPro" id="IPR000515">
    <property type="entry name" value="MetI-like"/>
</dbReference>
<evidence type="ECO:0000259" key="8">
    <source>
        <dbReference type="PROSITE" id="PS50928"/>
    </source>
</evidence>
<dbReference type="AlphaFoldDB" id="A0AA96RII8"/>
<evidence type="ECO:0000256" key="2">
    <source>
        <dbReference type="ARBA" id="ARBA00022448"/>
    </source>
</evidence>